<dbReference type="EMBL" id="LT629704">
    <property type="protein sequence ID" value="SDN03483.1"/>
    <property type="molecule type" value="Genomic_DNA"/>
</dbReference>
<evidence type="ECO:0000313" key="1">
    <source>
        <dbReference type="EMBL" id="KAF2410337.1"/>
    </source>
</evidence>
<evidence type="ECO:0000313" key="2">
    <source>
        <dbReference type="EMBL" id="SDN03483.1"/>
    </source>
</evidence>
<dbReference type="InterPro" id="IPR036928">
    <property type="entry name" value="AS_sf"/>
</dbReference>
<accession>A0A1G9Y4Q7</accession>
<protein>
    <submittedName>
        <fullName evidence="2">Uncharacterized protein</fullName>
    </submittedName>
</protein>
<dbReference type="AlphaFoldDB" id="A0A1G9Y4Q7"/>
<sequence>MVGEVLNAVPSQADKTNQGSVVFSAEHQRSVPLIPGYNTLAPPLRPVQDPALSLIALSGIDPTGPVLVEVPLVLNNTTFTASQMLAGWRIGFADRYVRGDHGEPLEHRAAMYRAFDILRQAGAHLVAVDARREDHGLQFTLQRNEIDHLVTEHRLDALVSDDQSAAFHRACISGYPSLCEPFEDGTKLWFYGARWSRDALPVLLCAYRHISAGASGSQGQLRGVLSPPTM</sequence>
<dbReference type="SUPFAM" id="SSF75304">
    <property type="entry name" value="Amidase signature (AS) enzymes"/>
    <property type="match status" value="1"/>
</dbReference>
<dbReference type="Proteomes" id="UP000748067">
    <property type="component" value="Unassembled WGS sequence"/>
</dbReference>
<name>A0A1G9Y4Q7_9PSED</name>
<organism evidence="2 3">
    <name type="scientific">Pseudomonas antarctica</name>
    <dbReference type="NCBI Taxonomy" id="219572"/>
    <lineage>
        <taxon>Bacteria</taxon>
        <taxon>Pseudomonadati</taxon>
        <taxon>Pseudomonadota</taxon>
        <taxon>Gammaproteobacteria</taxon>
        <taxon>Pseudomonadales</taxon>
        <taxon>Pseudomonadaceae</taxon>
        <taxon>Pseudomonas</taxon>
    </lineage>
</organism>
<dbReference type="EMBL" id="JXDI01000001">
    <property type="protein sequence ID" value="KAF2410337.1"/>
    <property type="molecule type" value="Genomic_DNA"/>
</dbReference>
<gene>
    <name evidence="1" type="ORF">PSAN_27640</name>
    <name evidence="2" type="ORF">SAMN04490179_2168</name>
</gene>
<dbReference type="Gene3D" id="3.90.1300.10">
    <property type="entry name" value="Amidase signature (AS) domain"/>
    <property type="match status" value="1"/>
</dbReference>
<keyword evidence="4" id="KW-1185">Reference proteome</keyword>
<reference evidence="1 4" key="1">
    <citation type="submission" date="2015-01" db="EMBL/GenBank/DDBJ databases">
        <title>Genome Sequence of Pseudomonas antarctica CMS 35.</title>
        <authorList>
            <person name="Voget S."/>
            <person name="Chow J."/>
            <person name="Daniel R."/>
            <person name="Streit W."/>
        </authorList>
    </citation>
    <scope>NUCLEOTIDE SEQUENCE [LARGE SCALE GENOMIC DNA]</scope>
    <source>
        <strain evidence="1 4">CMS 35</strain>
    </source>
</reference>
<reference evidence="2 3" key="2">
    <citation type="submission" date="2016-10" db="EMBL/GenBank/DDBJ databases">
        <authorList>
            <person name="de Groot N.N."/>
        </authorList>
    </citation>
    <scope>NUCLEOTIDE SEQUENCE [LARGE SCALE GENOMIC DNA]</scope>
    <source>
        <strain evidence="2 3">BS2772</strain>
    </source>
</reference>
<dbReference type="RefSeq" id="WP_232000128.1">
    <property type="nucleotide sequence ID" value="NZ_JXDI01000001.1"/>
</dbReference>
<proteinExistence type="predicted"/>
<dbReference type="Proteomes" id="UP000182470">
    <property type="component" value="Chromosome I"/>
</dbReference>
<evidence type="ECO:0000313" key="3">
    <source>
        <dbReference type="Proteomes" id="UP000182470"/>
    </source>
</evidence>
<evidence type="ECO:0000313" key="4">
    <source>
        <dbReference type="Proteomes" id="UP000748067"/>
    </source>
</evidence>